<dbReference type="AlphaFoldDB" id="A0A2I0ISZ2"/>
<reference evidence="1 2" key="1">
    <citation type="submission" date="2017-11" db="EMBL/GenBank/DDBJ databases">
        <title>De-novo sequencing of pomegranate (Punica granatum L.) genome.</title>
        <authorList>
            <person name="Akparov Z."/>
            <person name="Amiraslanov A."/>
            <person name="Hajiyeva S."/>
            <person name="Abbasov M."/>
            <person name="Kaur K."/>
            <person name="Hamwieh A."/>
            <person name="Solovyev V."/>
            <person name="Salamov A."/>
            <person name="Braich B."/>
            <person name="Kosarev P."/>
            <person name="Mahmoud A."/>
            <person name="Hajiyev E."/>
            <person name="Babayeva S."/>
            <person name="Izzatullayeva V."/>
            <person name="Mammadov A."/>
            <person name="Mammadov A."/>
            <person name="Sharifova S."/>
            <person name="Ojaghi J."/>
            <person name="Eynullazada K."/>
            <person name="Bayramov B."/>
            <person name="Abdulazimova A."/>
            <person name="Shahmuradov I."/>
        </authorList>
    </citation>
    <scope>NUCLEOTIDE SEQUENCE [LARGE SCALE GENOMIC DNA]</scope>
    <source>
        <strain evidence="2">cv. AG2017</strain>
        <tissue evidence="1">Leaf</tissue>
    </source>
</reference>
<protein>
    <recommendedName>
        <fullName evidence="3">Aminotransferase-like plant mobile domain-containing protein</fullName>
    </recommendedName>
</protein>
<proteinExistence type="predicted"/>
<comment type="caution">
    <text evidence="1">The sequence shown here is derived from an EMBL/GenBank/DDBJ whole genome shotgun (WGS) entry which is preliminary data.</text>
</comment>
<name>A0A2I0ISZ2_PUNGR</name>
<organism evidence="1 2">
    <name type="scientific">Punica granatum</name>
    <name type="common">Pomegranate</name>
    <dbReference type="NCBI Taxonomy" id="22663"/>
    <lineage>
        <taxon>Eukaryota</taxon>
        <taxon>Viridiplantae</taxon>
        <taxon>Streptophyta</taxon>
        <taxon>Embryophyta</taxon>
        <taxon>Tracheophyta</taxon>
        <taxon>Spermatophyta</taxon>
        <taxon>Magnoliopsida</taxon>
        <taxon>eudicotyledons</taxon>
        <taxon>Gunneridae</taxon>
        <taxon>Pentapetalae</taxon>
        <taxon>rosids</taxon>
        <taxon>malvids</taxon>
        <taxon>Myrtales</taxon>
        <taxon>Lythraceae</taxon>
        <taxon>Punica</taxon>
    </lineage>
</organism>
<gene>
    <name evidence="1" type="ORF">CRG98_032491</name>
</gene>
<dbReference type="EMBL" id="PGOL01002554">
    <property type="protein sequence ID" value="PKI47122.1"/>
    <property type="molecule type" value="Genomic_DNA"/>
</dbReference>
<keyword evidence="2" id="KW-1185">Reference proteome</keyword>
<accession>A0A2I0ISZ2</accession>
<sequence>MDRSHPYLRLDIIITLAADLTHLWNTFRPVDRAFLRLIIGNLPLLADSPIDWTQLRTAISYWDTQWSVFSFQGTELAPTVEEYAALIQRSMPTRDIVVPN</sequence>
<dbReference type="Proteomes" id="UP000233551">
    <property type="component" value="Unassembled WGS sequence"/>
</dbReference>
<evidence type="ECO:0000313" key="2">
    <source>
        <dbReference type="Proteomes" id="UP000233551"/>
    </source>
</evidence>
<evidence type="ECO:0008006" key="3">
    <source>
        <dbReference type="Google" id="ProtNLM"/>
    </source>
</evidence>
<evidence type="ECO:0000313" key="1">
    <source>
        <dbReference type="EMBL" id="PKI47122.1"/>
    </source>
</evidence>